<sequence>MTLYAYKNIVPDIHDSVFIAPGAKIIGDVQIGRDSSVWFQTVLRGDVAEIRIGERTNIQDLCMGHVATNIPLIIGNGVTIGHSCCVHGCTIGDGCLIGMGAVLLNNSVIGKGCVIAAGALVLENTIIEPYSLVTGSPGRVKKVYANQKEIDQKLKKSADNYMGHAREYLSNDLFFEIEK</sequence>
<accession>A0A2G6MQZ3</accession>
<name>A0A2G6MQZ3_9BACT</name>
<gene>
    <name evidence="1" type="ORF">CSA25_04760</name>
</gene>
<dbReference type="SUPFAM" id="SSF51161">
    <property type="entry name" value="Trimeric LpxA-like enzymes"/>
    <property type="match status" value="1"/>
</dbReference>
<dbReference type="InterPro" id="IPR050484">
    <property type="entry name" value="Transf_Hexapept/Carb_Anhydrase"/>
</dbReference>
<proteinExistence type="predicted"/>
<dbReference type="EMBL" id="PDTI01000040">
    <property type="protein sequence ID" value="PIE62504.1"/>
    <property type="molecule type" value="Genomic_DNA"/>
</dbReference>
<reference evidence="1 2" key="1">
    <citation type="submission" date="2017-10" db="EMBL/GenBank/DDBJ databases">
        <title>Novel microbial diversity and functional potential in the marine mammal oral microbiome.</title>
        <authorList>
            <person name="Dudek N.K."/>
            <person name="Sun C.L."/>
            <person name="Burstein D."/>
            <person name="Kantor R.S."/>
            <person name="Aliaga Goltsman D.S."/>
            <person name="Bik E.M."/>
            <person name="Thomas B.C."/>
            <person name="Banfield J.F."/>
            <person name="Relman D.A."/>
        </authorList>
    </citation>
    <scope>NUCLEOTIDE SEQUENCE [LARGE SCALE GENOMIC DNA]</scope>
    <source>
        <strain evidence="1">DOLJORAL78_47_202</strain>
    </source>
</reference>
<dbReference type="AlphaFoldDB" id="A0A2G6MQZ3"/>
<evidence type="ECO:0000313" key="2">
    <source>
        <dbReference type="Proteomes" id="UP000231203"/>
    </source>
</evidence>
<evidence type="ECO:0000313" key="1">
    <source>
        <dbReference type="EMBL" id="PIE62504.1"/>
    </source>
</evidence>
<dbReference type="PANTHER" id="PTHR13061:SF29">
    <property type="entry name" value="GAMMA CARBONIC ANHYDRASE-LIKE 1, MITOCHONDRIAL-RELATED"/>
    <property type="match status" value="1"/>
</dbReference>
<comment type="caution">
    <text evidence="1">The sequence shown here is derived from an EMBL/GenBank/DDBJ whole genome shotgun (WGS) entry which is preliminary data.</text>
</comment>
<dbReference type="PANTHER" id="PTHR13061">
    <property type="entry name" value="DYNACTIN SUBUNIT P25"/>
    <property type="match status" value="1"/>
</dbReference>
<dbReference type="Gene3D" id="2.160.10.10">
    <property type="entry name" value="Hexapeptide repeat proteins"/>
    <property type="match status" value="1"/>
</dbReference>
<dbReference type="InterPro" id="IPR047324">
    <property type="entry name" value="LbH_gamma_CA-like"/>
</dbReference>
<dbReference type="Proteomes" id="UP000231203">
    <property type="component" value="Unassembled WGS sequence"/>
</dbReference>
<dbReference type="Pfam" id="PF00132">
    <property type="entry name" value="Hexapep"/>
    <property type="match status" value="2"/>
</dbReference>
<dbReference type="InterPro" id="IPR001451">
    <property type="entry name" value="Hexapep"/>
</dbReference>
<protein>
    <submittedName>
        <fullName evidence="1">Gamma carbonic anhydrase family protein</fullName>
    </submittedName>
</protein>
<dbReference type="InterPro" id="IPR011004">
    <property type="entry name" value="Trimer_LpxA-like_sf"/>
</dbReference>
<organism evidence="1 2">
    <name type="scientific">Desulfobacter postgatei</name>
    <dbReference type="NCBI Taxonomy" id="2293"/>
    <lineage>
        <taxon>Bacteria</taxon>
        <taxon>Pseudomonadati</taxon>
        <taxon>Thermodesulfobacteriota</taxon>
        <taxon>Desulfobacteria</taxon>
        <taxon>Desulfobacterales</taxon>
        <taxon>Desulfobacteraceae</taxon>
        <taxon>Desulfobacter</taxon>
    </lineage>
</organism>
<dbReference type="CDD" id="cd04645">
    <property type="entry name" value="LbH_gamma_CA_like"/>
    <property type="match status" value="1"/>
</dbReference>